<comment type="caution">
    <text evidence="1">The sequence shown here is derived from an EMBL/GenBank/DDBJ whole genome shotgun (WGS) entry which is preliminary data.</text>
</comment>
<name>A0A9D3UT44_9ROSI</name>
<evidence type="ECO:0000313" key="1">
    <source>
        <dbReference type="EMBL" id="KAH1056675.1"/>
    </source>
</evidence>
<sequence length="120" mass="12878">MVVKSRFNALVNINGKEGIRVKRSNGDSANFCGEDRVARPLSGKKDRMGQSSIEVVGGLEVGSKEMDLRVGPTKSGVGSKSQVKRPIQGTELGSTIFMQEGETLKGPKETHEQYGLAVLT</sequence>
<gene>
    <name evidence="1" type="ORF">J1N35_034740</name>
</gene>
<accession>A0A9D3UT44</accession>
<protein>
    <submittedName>
        <fullName evidence="1">Uncharacterized protein</fullName>
    </submittedName>
</protein>
<dbReference type="AlphaFoldDB" id="A0A9D3UT44"/>
<dbReference type="Proteomes" id="UP000828251">
    <property type="component" value="Unassembled WGS sequence"/>
</dbReference>
<evidence type="ECO:0000313" key="2">
    <source>
        <dbReference type="Proteomes" id="UP000828251"/>
    </source>
</evidence>
<keyword evidence="2" id="KW-1185">Reference proteome</keyword>
<reference evidence="1 2" key="1">
    <citation type="journal article" date="2021" name="Plant Biotechnol. J.">
        <title>Multi-omics assisted identification of the key and species-specific regulatory components of drought-tolerant mechanisms in Gossypium stocksii.</title>
        <authorList>
            <person name="Yu D."/>
            <person name="Ke L."/>
            <person name="Zhang D."/>
            <person name="Wu Y."/>
            <person name="Sun Y."/>
            <person name="Mei J."/>
            <person name="Sun J."/>
            <person name="Sun Y."/>
        </authorList>
    </citation>
    <scope>NUCLEOTIDE SEQUENCE [LARGE SCALE GENOMIC DNA]</scope>
    <source>
        <strain evidence="2">cv. E1</strain>
        <tissue evidence="1">Leaf</tissue>
    </source>
</reference>
<proteinExistence type="predicted"/>
<dbReference type="EMBL" id="JAIQCV010000010">
    <property type="protein sequence ID" value="KAH1056675.1"/>
    <property type="molecule type" value="Genomic_DNA"/>
</dbReference>
<organism evidence="1 2">
    <name type="scientific">Gossypium stocksii</name>
    <dbReference type="NCBI Taxonomy" id="47602"/>
    <lineage>
        <taxon>Eukaryota</taxon>
        <taxon>Viridiplantae</taxon>
        <taxon>Streptophyta</taxon>
        <taxon>Embryophyta</taxon>
        <taxon>Tracheophyta</taxon>
        <taxon>Spermatophyta</taxon>
        <taxon>Magnoliopsida</taxon>
        <taxon>eudicotyledons</taxon>
        <taxon>Gunneridae</taxon>
        <taxon>Pentapetalae</taxon>
        <taxon>rosids</taxon>
        <taxon>malvids</taxon>
        <taxon>Malvales</taxon>
        <taxon>Malvaceae</taxon>
        <taxon>Malvoideae</taxon>
        <taxon>Gossypium</taxon>
    </lineage>
</organism>